<dbReference type="Pfam" id="PF05970">
    <property type="entry name" value="PIF1"/>
    <property type="match status" value="1"/>
</dbReference>
<keyword evidence="1" id="KW-0547">Nucleotide-binding</keyword>
<evidence type="ECO:0000259" key="2">
    <source>
        <dbReference type="Pfam" id="PF05970"/>
    </source>
</evidence>
<dbReference type="InterPro" id="IPR025476">
    <property type="entry name" value="Helitron_helicase-like"/>
</dbReference>
<gene>
    <name evidence="5" type="ORF">LSAT_V11C500233430</name>
</gene>
<dbReference type="Proteomes" id="UP000235145">
    <property type="component" value="Unassembled WGS sequence"/>
</dbReference>
<evidence type="ECO:0000313" key="6">
    <source>
        <dbReference type="Proteomes" id="UP000235145"/>
    </source>
</evidence>
<proteinExistence type="inferred from homology"/>
<dbReference type="Pfam" id="PF21530">
    <property type="entry name" value="Pif1_2B_dom"/>
    <property type="match status" value="1"/>
</dbReference>
<name>A0A9R1VL54_LACSA</name>
<comment type="similarity">
    <text evidence="1">Belongs to the helicase family.</text>
</comment>
<reference evidence="5 6" key="1">
    <citation type="journal article" date="2017" name="Nat. Commun.">
        <title>Genome assembly with in vitro proximity ligation data and whole-genome triplication in lettuce.</title>
        <authorList>
            <person name="Reyes-Chin-Wo S."/>
            <person name="Wang Z."/>
            <person name="Yang X."/>
            <person name="Kozik A."/>
            <person name="Arikit S."/>
            <person name="Song C."/>
            <person name="Xia L."/>
            <person name="Froenicke L."/>
            <person name="Lavelle D.O."/>
            <person name="Truco M.J."/>
            <person name="Xia R."/>
            <person name="Zhu S."/>
            <person name="Xu C."/>
            <person name="Xu H."/>
            <person name="Xu X."/>
            <person name="Cox K."/>
            <person name="Korf I."/>
            <person name="Meyers B.C."/>
            <person name="Michelmore R.W."/>
        </authorList>
    </citation>
    <scope>NUCLEOTIDE SEQUENCE [LARGE SCALE GENOMIC DNA]</scope>
    <source>
        <strain evidence="6">cv. Salinas</strain>
        <tissue evidence="5">Seedlings</tissue>
    </source>
</reference>
<dbReference type="PANTHER" id="PTHR10492">
    <property type="match status" value="1"/>
</dbReference>
<dbReference type="GO" id="GO:0016787">
    <property type="term" value="F:hydrolase activity"/>
    <property type="evidence" value="ECO:0007669"/>
    <property type="project" value="UniProtKB-KW"/>
</dbReference>
<keyword evidence="1" id="KW-0067">ATP-binding</keyword>
<evidence type="ECO:0000259" key="4">
    <source>
        <dbReference type="Pfam" id="PF21530"/>
    </source>
</evidence>
<evidence type="ECO:0000256" key="1">
    <source>
        <dbReference type="RuleBase" id="RU363044"/>
    </source>
</evidence>
<keyword evidence="1" id="KW-0233">DNA recombination</keyword>
<dbReference type="GO" id="GO:0043139">
    <property type="term" value="F:5'-3' DNA helicase activity"/>
    <property type="evidence" value="ECO:0007669"/>
    <property type="project" value="UniProtKB-EC"/>
</dbReference>
<dbReference type="GO" id="GO:0000723">
    <property type="term" value="P:telomere maintenance"/>
    <property type="evidence" value="ECO:0007669"/>
    <property type="project" value="InterPro"/>
</dbReference>
<dbReference type="InterPro" id="IPR027417">
    <property type="entry name" value="P-loop_NTPase"/>
</dbReference>
<evidence type="ECO:0000313" key="5">
    <source>
        <dbReference type="EMBL" id="KAJ0206621.1"/>
    </source>
</evidence>
<sequence length="1337" mass="154037">MKISLNLQLHIFQLVPALTIKKRKKEADRFQQKRRHKYNDVTGNNHSKYIGISKVELPSLIHPPQLLIDLYSGLSEKSQNFIQNIRRYNMMFAFTSMAGKIDHTVKSGGGPYVYRMHGQNYHIAGSLLPQDGESPRFCQLYIYDTDHKKKKTTSNESMANPFSLEFWTIHELMGLLDFINPLVKQFRMARDRFGSNPTERIRLKLIGSRENDGRQYNLPTTNEVAALIIGDIDGYDSRDIVLETQSRQLQRINELHPQYLALQYPLLFPYAEDGFRVDILHRGVEDPESDGRIRWTMREFFAYRIQQRTDEISLILRSRKLFQQFLVDSYTMVENERLSYISFNQPTLRVAPYRNLAQAAEDGIEDASLIENRIIIPSSFTGGSRYMQQNYLDAMTLVKWFGYPDLFLTLTCNPKWPEVIRFVEAENLKLEDRPDILTRIFKIKLDSLISQLKDKKLWVKSLEFQKRGLPHCHVCLFLEKNSKIPNPEDIERVICAELPDKDSELDLYQIVCDNMIHGPCGNDQPFMPCMKKGKCSKRFPREYTDHTYIDEDGYPIYRRRNDGNNVLKKGVSLDNRNVVPYNKILMKQYQAHMNVEWCSQVGSIKYLFKYINKGPDRITTSIVDPTKKKKQQIENNDDEEIGECYNCRYISACEACWRLFAYDIHYRTPPVERLSFHLENKQPVVFKPNQHLNQVVSKPTVAASQFLAWMECNKHDEDARKLSYVEFPTKYVWNKSDKIWTKRKTKSKALGRLNHVSPKAGDIYYLRILLNKIKGPTSYEDIKTINGIVHDSYKDACYALGLLDDNREYISSINETHHWATTSFCRSLFVMLITSDSLSSPAHVFEETYQYLSDDVIHVHEQEIGVRGLKLKEDAIFNLTLSYIEKSLLSCGLSLKQIPNMSFPDHRYIQESCNMLIQDELNYDPGVIEVEHQDLYSKLNVEQKNVYHTVMNAVNNNQGGVFFLYGYGGTRKTFVWKTLSAAIRSKGEIVINVASSGIAALFLPGGRTAHSRFIIPINLTENSFCSIAPDSDLAALLNKARLIIWDEAPMMHRHCFEAFDRTLRDIVRSFDRNKAFGGKTIVFGGDFRQILPVIQRGNHSDIVQASLHSSRLWSECTVLRLTVNMRLQVGCPTNDLDETKAIAEWILKIGEGNIGGPNDGEAEVEFPEDVIIRSTCDHIHSIISTIYPSFENHLDDPSYFQDKAILVPTNEEVDAINDYMLGLMKDEGKTYLSSDSLCETESADCFEESFYSSDVLNAFKASGIPNHKLTLKTGVPVMLLRNIDQTKGLCNGTRLQIVRLGKHVIEARIIAGRFFNETTYIPRMKLTPSDKRIPFRF</sequence>
<dbReference type="GO" id="GO:0006310">
    <property type="term" value="P:DNA recombination"/>
    <property type="evidence" value="ECO:0007669"/>
    <property type="project" value="UniProtKB-KW"/>
</dbReference>
<keyword evidence="1" id="KW-0378">Hydrolase</keyword>
<keyword evidence="6" id="KW-1185">Reference proteome</keyword>
<protein>
    <recommendedName>
        <fullName evidence="1">ATP-dependent DNA helicase</fullName>
        <ecNumber evidence="1">5.6.2.3</ecNumber>
    </recommendedName>
</protein>
<comment type="cofactor">
    <cofactor evidence="1">
        <name>Mg(2+)</name>
        <dbReference type="ChEBI" id="CHEBI:18420"/>
    </cofactor>
</comment>
<comment type="caution">
    <text evidence="5">The sequence shown here is derived from an EMBL/GenBank/DDBJ whole genome shotgun (WGS) entry which is preliminary data.</text>
</comment>
<evidence type="ECO:0000259" key="3">
    <source>
        <dbReference type="Pfam" id="PF14214"/>
    </source>
</evidence>
<dbReference type="EC" id="5.6.2.3" evidence="1"/>
<dbReference type="Gene3D" id="3.40.50.300">
    <property type="entry name" value="P-loop containing nucleotide triphosphate hydrolases"/>
    <property type="match status" value="1"/>
</dbReference>
<dbReference type="EMBL" id="NBSK02000005">
    <property type="protein sequence ID" value="KAJ0206621.1"/>
    <property type="molecule type" value="Genomic_DNA"/>
</dbReference>
<keyword evidence="1" id="KW-0227">DNA damage</keyword>
<feature type="domain" description="DNA helicase Pif1-like 2B" evidence="4">
    <location>
        <begin position="1256"/>
        <end position="1300"/>
    </location>
</feature>
<organism evidence="5 6">
    <name type="scientific">Lactuca sativa</name>
    <name type="common">Garden lettuce</name>
    <dbReference type="NCBI Taxonomy" id="4236"/>
    <lineage>
        <taxon>Eukaryota</taxon>
        <taxon>Viridiplantae</taxon>
        <taxon>Streptophyta</taxon>
        <taxon>Embryophyta</taxon>
        <taxon>Tracheophyta</taxon>
        <taxon>Spermatophyta</taxon>
        <taxon>Magnoliopsida</taxon>
        <taxon>eudicotyledons</taxon>
        <taxon>Gunneridae</taxon>
        <taxon>Pentapetalae</taxon>
        <taxon>asterids</taxon>
        <taxon>campanulids</taxon>
        <taxon>Asterales</taxon>
        <taxon>Asteraceae</taxon>
        <taxon>Cichorioideae</taxon>
        <taxon>Cichorieae</taxon>
        <taxon>Lactucinae</taxon>
        <taxon>Lactuca</taxon>
    </lineage>
</organism>
<feature type="domain" description="Helitron helicase-like" evidence="3">
    <location>
        <begin position="300"/>
        <end position="474"/>
    </location>
</feature>
<dbReference type="PANTHER" id="PTHR10492:SF97">
    <property type="entry name" value="ATP-DEPENDENT DNA HELICASE"/>
    <property type="match status" value="1"/>
</dbReference>
<dbReference type="SUPFAM" id="SSF52540">
    <property type="entry name" value="P-loop containing nucleoside triphosphate hydrolases"/>
    <property type="match status" value="2"/>
</dbReference>
<dbReference type="Pfam" id="PF14214">
    <property type="entry name" value="Helitron_like_N"/>
    <property type="match status" value="1"/>
</dbReference>
<dbReference type="InterPro" id="IPR049163">
    <property type="entry name" value="Pif1-like_2B_dom"/>
</dbReference>
<dbReference type="GO" id="GO:0006281">
    <property type="term" value="P:DNA repair"/>
    <property type="evidence" value="ECO:0007669"/>
    <property type="project" value="UniProtKB-KW"/>
</dbReference>
<accession>A0A9R1VL54</accession>
<comment type="catalytic activity">
    <reaction evidence="1">
        <text>ATP + H2O = ADP + phosphate + H(+)</text>
        <dbReference type="Rhea" id="RHEA:13065"/>
        <dbReference type="ChEBI" id="CHEBI:15377"/>
        <dbReference type="ChEBI" id="CHEBI:15378"/>
        <dbReference type="ChEBI" id="CHEBI:30616"/>
        <dbReference type="ChEBI" id="CHEBI:43474"/>
        <dbReference type="ChEBI" id="CHEBI:456216"/>
        <dbReference type="EC" id="5.6.2.3"/>
    </reaction>
</comment>
<dbReference type="GO" id="GO:0005524">
    <property type="term" value="F:ATP binding"/>
    <property type="evidence" value="ECO:0007669"/>
    <property type="project" value="UniProtKB-KW"/>
</dbReference>
<dbReference type="InterPro" id="IPR010285">
    <property type="entry name" value="DNA_helicase_pif1-like_DEAD"/>
</dbReference>
<feature type="domain" description="DNA helicase Pif1-like DEAD-box helicase" evidence="2">
    <location>
        <begin position="938"/>
        <end position="1157"/>
    </location>
</feature>
<keyword evidence="1" id="KW-0234">DNA repair</keyword>
<keyword evidence="1" id="KW-0347">Helicase</keyword>